<keyword evidence="9" id="KW-1185">Reference proteome</keyword>
<protein>
    <recommendedName>
        <fullName evidence="6">Phospholipase</fullName>
        <ecNumber evidence="6">3.1.4.4</ecNumber>
    </recommendedName>
</protein>
<comment type="catalytic activity">
    <reaction evidence="1 6">
        <text>a 1,2-diacyl-sn-glycero-3-phosphocholine + H2O = a 1,2-diacyl-sn-glycero-3-phosphate + choline + H(+)</text>
        <dbReference type="Rhea" id="RHEA:14445"/>
        <dbReference type="ChEBI" id="CHEBI:15354"/>
        <dbReference type="ChEBI" id="CHEBI:15377"/>
        <dbReference type="ChEBI" id="CHEBI:15378"/>
        <dbReference type="ChEBI" id="CHEBI:57643"/>
        <dbReference type="ChEBI" id="CHEBI:58608"/>
        <dbReference type="EC" id="3.1.4.4"/>
    </reaction>
</comment>
<evidence type="ECO:0000256" key="6">
    <source>
        <dbReference type="PIRNR" id="PIRNR009376"/>
    </source>
</evidence>
<dbReference type="PANTHER" id="PTHR18896:SF76">
    <property type="entry name" value="PHOSPHOLIPASE"/>
    <property type="match status" value="1"/>
</dbReference>
<gene>
    <name evidence="8" type="ORF">POCTA_138.1.T0930038</name>
</gene>
<dbReference type="InterPro" id="IPR001849">
    <property type="entry name" value="PH_domain"/>
</dbReference>
<dbReference type="GO" id="GO:0004630">
    <property type="term" value="F:phospholipase D activity"/>
    <property type="evidence" value="ECO:0007669"/>
    <property type="project" value="UniProtKB-EC"/>
</dbReference>
<dbReference type="CDD" id="cd09138">
    <property type="entry name" value="PLDc_vPLD1_2_yPLD_like_1"/>
    <property type="match status" value="1"/>
</dbReference>
<sequence>MNQQLLSEKLQLSGLKIESCGFIRTYDYLRELKLQDVIQIEDIGAHNIYKFSVRILNQQYIIRRRVKDFQQLESTTNPDPLFLFKKREVIKESMEDQPKEKQQILFNFLKSFLQSENLNDLTQEVLKFFEISEVEYGDFKKFKECTLKKRAGGRFSESRCTRCGTLWGRWSKRYFYISNNGVMYCKGPFGQRAQMREQLVFDYNFQMKYGKAGTGYNRGIKLEFATRHLLLVAPDYFTFTEFLTALNQAQKDCPYMQIHRFSSFAPVKDSHCKWYIDGEGYFSDVMTALLSAKDYVYITDWWMSPDLYLRRPIAIDQNDQINQDSRLDRILKKIADRGVAVYILMYLEPTIALKHDSNHTKLFLERLSQNIIVLRHPSPIPQLWSHHEKIVVVDGSVGFMGGLDLCFGRMDTQQHLLTDLDVRRQFWPGIDYANNRIKDFENVHKSGESQINRSDPRMPWHDIAVKVSGQSVSDLVRHFEQYWNHVMISQNFQKRIQHQLQGNAKNPGNYYKIQDAQLQTTHDTFFQKYKNEIREEFQCQGPEEEFKENLEKAITKSYNQKQRLSAIFPNKQQCNKDFMEILEKIHGQKQEEEEDFEESIVPIKKQFRSSIMIQPKLQIVYEKGECQTQILRSASNWSIGCSPNNTEFSIQIAYTHLISEAQNFIYIENQFFISAVDDNQKPLENKVAMALVQRIKKAALRKEKFKVIVFLPLLPGFAGEIDKDSAVLKVQLHWEYQTISRGGNSILETLRKDANISDPSEYIEFYSLRTHTKILDVPKTEQIYIHSKLMIVDDEYALIGSANINDRSLVGNRDSEIAIVIYDNKKKRSMMGGEVVGRSIFAQELRTSLYMEHFGLTYEQVIDPLSQQLQELIRFNTRRNTIIYRQIFACYPDDCIKSLVDYQTFKSLGDLSKYDQLSEQIVGHAVEFPLEFLCKEDLTIKMLSFEIVVPDINFT</sequence>
<dbReference type="PIRSF" id="PIRSF009376">
    <property type="entry name" value="Phospholipase_D_euk"/>
    <property type="match status" value="1"/>
</dbReference>
<dbReference type="OMA" id="VRHPHRE"/>
<dbReference type="InterPro" id="IPR015679">
    <property type="entry name" value="PLipase_D_fam"/>
</dbReference>
<dbReference type="SMART" id="SM00233">
    <property type="entry name" value="PH"/>
    <property type="match status" value="1"/>
</dbReference>
<dbReference type="CDD" id="cd09141">
    <property type="entry name" value="PLDc_vPLD1_2_yPLD_like_2"/>
    <property type="match status" value="1"/>
</dbReference>
<dbReference type="PANTHER" id="PTHR18896">
    <property type="entry name" value="PHOSPHOLIPASE D"/>
    <property type="match status" value="1"/>
</dbReference>
<dbReference type="PROSITE" id="PS50035">
    <property type="entry name" value="PLD"/>
    <property type="match status" value="2"/>
</dbReference>
<keyword evidence="3 6" id="KW-0378">Hydrolase</keyword>
<dbReference type="EC" id="3.1.4.4" evidence="6"/>
<evidence type="ECO:0000256" key="3">
    <source>
        <dbReference type="ARBA" id="ARBA00022801"/>
    </source>
</evidence>
<evidence type="ECO:0000313" key="8">
    <source>
        <dbReference type="EMBL" id="CAD8188592.1"/>
    </source>
</evidence>
<dbReference type="InterPro" id="IPR016555">
    <property type="entry name" value="PLipase_D_euk"/>
</dbReference>
<comment type="similarity">
    <text evidence="6">Belongs to the phospholipase D family.</text>
</comment>
<evidence type="ECO:0000256" key="2">
    <source>
        <dbReference type="ARBA" id="ARBA00022737"/>
    </source>
</evidence>
<keyword evidence="2" id="KW-0677">Repeat</keyword>
<evidence type="ECO:0000259" key="7">
    <source>
        <dbReference type="PROSITE" id="PS50035"/>
    </source>
</evidence>
<evidence type="ECO:0000313" key="9">
    <source>
        <dbReference type="Proteomes" id="UP000683925"/>
    </source>
</evidence>
<dbReference type="AlphaFoldDB" id="A0A8S1WIG7"/>
<dbReference type="SMART" id="SM00155">
    <property type="entry name" value="PLDc"/>
    <property type="match status" value="2"/>
</dbReference>
<feature type="domain" description="PLD phosphodiesterase" evidence="7">
    <location>
        <begin position="781"/>
        <end position="808"/>
    </location>
</feature>
<name>A0A8S1WIG7_PAROT</name>
<evidence type="ECO:0000256" key="4">
    <source>
        <dbReference type="ARBA" id="ARBA00022963"/>
    </source>
</evidence>
<keyword evidence="4 6" id="KW-0442">Lipid degradation</keyword>
<dbReference type="EMBL" id="CAJJDP010000092">
    <property type="protein sequence ID" value="CAD8188592.1"/>
    <property type="molecule type" value="Genomic_DNA"/>
</dbReference>
<reference evidence="8" key="1">
    <citation type="submission" date="2021-01" db="EMBL/GenBank/DDBJ databases">
        <authorList>
            <consortium name="Genoscope - CEA"/>
            <person name="William W."/>
        </authorList>
    </citation>
    <scope>NUCLEOTIDE SEQUENCE</scope>
</reference>
<proteinExistence type="inferred from homology"/>
<evidence type="ECO:0000256" key="1">
    <source>
        <dbReference type="ARBA" id="ARBA00000798"/>
    </source>
</evidence>
<dbReference type="InterPro" id="IPR001736">
    <property type="entry name" value="PLipase_D/transphosphatidylase"/>
</dbReference>
<dbReference type="Proteomes" id="UP000683925">
    <property type="component" value="Unassembled WGS sequence"/>
</dbReference>
<accession>A0A8S1WIG7</accession>
<evidence type="ECO:0000256" key="5">
    <source>
        <dbReference type="ARBA" id="ARBA00023098"/>
    </source>
</evidence>
<organism evidence="8 9">
    <name type="scientific">Paramecium octaurelia</name>
    <dbReference type="NCBI Taxonomy" id="43137"/>
    <lineage>
        <taxon>Eukaryota</taxon>
        <taxon>Sar</taxon>
        <taxon>Alveolata</taxon>
        <taxon>Ciliophora</taxon>
        <taxon>Intramacronucleata</taxon>
        <taxon>Oligohymenophorea</taxon>
        <taxon>Peniculida</taxon>
        <taxon>Parameciidae</taxon>
        <taxon>Paramecium</taxon>
    </lineage>
</organism>
<feature type="domain" description="PLD phosphodiesterase" evidence="7">
    <location>
        <begin position="382"/>
        <end position="409"/>
    </location>
</feature>
<dbReference type="GO" id="GO:0009395">
    <property type="term" value="P:phospholipid catabolic process"/>
    <property type="evidence" value="ECO:0007669"/>
    <property type="project" value="TreeGrafter"/>
</dbReference>
<dbReference type="GO" id="GO:0005886">
    <property type="term" value="C:plasma membrane"/>
    <property type="evidence" value="ECO:0007669"/>
    <property type="project" value="TreeGrafter"/>
</dbReference>
<dbReference type="Pfam" id="PF00614">
    <property type="entry name" value="PLDc"/>
    <property type="match status" value="2"/>
</dbReference>
<keyword evidence="5" id="KW-0443">Lipid metabolism</keyword>
<dbReference type="OrthoDB" id="419078at2759"/>
<comment type="caution">
    <text evidence="8">The sequence shown here is derived from an EMBL/GenBank/DDBJ whole genome shotgun (WGS) entry which is preliminary data.</text>
</comment>